<gene>
    <name evidence="3" type="ORF">AVEN_164844_1</name>
</gene>
<dbReference type="PROSITE" id="PS51670">
    <property type="entry name" value="SHKT"/>
    <property type="match status" value="1"/>
</dbReference>
<organism evidence="3 4">
    <name type="scientific">Araneus ventricosus</name>
    <name type="common">Orbweaver spider</name>
    <name type="synonym">Epeira ventricosa</name>
    <dbReference type="NCBI Taxonomy" id="182803"/>
    <lineage>
        <taxon>Eukaryota</taxon>
        <taxon>Metazoa</taxon>
        <taxon>Ecdysozoa</taxon>
        <taxon>Arthropoda</taxon>
        <taxon>Chelicerata</taxon>
        <taxon>Arachnida</taxon>
        <taxon>Araneae</taxon>
        <taxon>Araneomorphae</taxon>
        <taxon>Entelegynae</taxon>
        <taxon>Araneoidea</taxon>
        <taxon>Araneidae</taxon>
        <taxon>Araneus</taxon>
    </lineage>
</organism>
<dbReference type="PRINTS" id="PR00837">
    <property type="entry name" value="V5TPXLIKE"/>
</dbReference>
<dbReference type="AlphaFoldDB" id="A0A4Y2IQY5"/>
<comment type="caution">
    <text evidence="3">The sequence shown here is derived from an EMBL/GenBank/DDBJ whole genome shotgun (WGS) entry which is preliminary data.</text>
</comment>
<dbReference type="InterPro" id="IPR014044">
    <property type="entry name" value="CAP_dom"/>
</dbReference>
<dbReference type="InterPro" id="IPR035940">
    <property type="entry name" value="CAP_sf"/>
</dbReference>
<dbReference type="PANTHER" id="PTHR10334">
    <property type="entry name" value="CYSTEINE-RICH SECRETORY PROTEIN-RELATED"/>
    <property type="match status" value="1"/>
</dbReference>
<comment type="caution">
    <text evidence="1">Lacks conserved residue(s) required for the propagation of feature annotation.</text>
</comment>
<dbReference type="GO" id="GO:0005576">
    <property type="term" value="C:extracellular region"/>
    <property type="evidence" value="ECO:0007669"/>
    <property type="project" value="InterPro"/>
</dbReference>
<accession>A0A4Y2IQY5</accession>
<evidence type="ECO:0000313" key="4">
    <source>
        <dbReference type="Proteomes" id="UP000499080"/>
    </source>
</evidence>
<dbReference type="Pfam" id="PF00188">
    <property type="entry name" value="CAP"/>
    <property type="match status" value="1"/>
</dbReference>
<dbReference type="PROSITE" id="PS01009">
    <property type="entry name" value="CRISP_1"/>
    <property type="match status" value="1"/>
</dbReference>
<evidence type="ECO:0000256" key="1">
    <source>
        <dbReference type="PROSITE-ProRule" id="PRU01005"/>
    </source>
</evidence>
<keyword evidence="4" id="KW-1185">Reference proteome</keyword>
<proteinExistence type="predicted"/>
<evidence type="ECO:0000259" key="2">
    <source>
        <dbReference type="PROSITE" id="PS51670"/>
    </source>
</evidence>
<dbReference type="SUPFAM" id="SSF55797">
    <property type="entry name" value="PR-1-like"/>
    <property type="match status" value="1"/>
</dbReference>
<reference evidence="3 4" key="1">
    <citation type="journal article" date="2019" name="Sci. Rep.">
        <title>Orb-weaving spider Araneus ventricosus genome elucidates the spidroin gene catalogue.</title>
        <authorList>
            <person name="Kono N."/>
            <person name="Nakamura H."/>
            <person name="Ohtoshi R."/>
            <person name="Moran D.A.P."/>
            <person name="Shinohara A."/>
            <person name="Yoshida Y."/>
            <person name="Fujiwara M."/>
            <person name="Mori M."/>
            <person name="Tomita M."/>
            <person name="Arakawa K."/>
        </authorList>
    </citation>
    <scope>NUCLEOTIDE SEQUENCE [LARGE SCALE GENOMIC DNA]</scope>
</reference>
<evidence type="ECO:0000313" key="3">
    <source>
        <dbReference type="EMBL" id="GBM80167.1"/>
    </source>
</evidence>
<name>A0A4Y2IQY5_ARAVE</name>
<dbReference type="EMBL" id="BGPR01002864">
    <property type="protein sequence ID" value="GBM80167.1"/>
    <property type="molecule type" value="Genomic_DNA"/>
</dbReference>
<dbReference type="InterPro" id="IPR003582">
    <property type="entry name" value="ShKT_dom"/>
</dbReference>
<feature type="domain" description="ShKT" evidence="2">
    <location>
        <begin position="309"/>
        <end position="341"/>
    </location>
</feature>
<dbReference type="SMART" id="SM00198">
    <property type="entry name" value="SCP"/>
    <property type="match status" value="1"/>
</dbReference>
<dbReference type="CDD" id="cd05380">
    <property type="entry name" value="CAP_euk"/>
    <property type="match status" value="1"/>
</dbReference>
<dbReference type="PROSITE" id="PS01010">
    <property type="entry name" value="CRISP_2"/>
    <property type="match status" value="1"/>
</dbReference>
<dbReference type="Gene3D" id="3.40.33.10">
    <property type="entry name" value="CAP"/>
    <property type="match status" value="1"/>
</dbReference>
<protein>
    <recommendedName>
        <fullName evidence="2">ShKT domain-containing protein</fullName>
    </recommendedName>
</protein>
<sequence>MDGFTETHSSHMTPHSHYSLDKSTLETLDVKSILIDPLEEDDHEDFELYDIIVQSENIDYYDIDIYTDEQRQTFVDMHNLYRANFTYPIPEGSNMKMIEYNKTLEWAASEYIKLCKYEHGFADSDNMTYGTGQNLYKGSSPLISRHLWMFYYELPDWNFENQTCREDPGGKHVECGHFTQMMWAHTQHIGCARRSHCWPRETYIYVNCHYHPGGNWKRSYYIDMFRYGKPCTGSEMADGNLCHKNLTVDKRMCQDYNLDCECVLNCKNCATPNYEKCRCDCKEGWDSTDCGQPCEDTYHWVYPKFPKVCEESLKHPDWYPNLGCNHTLFLLLKCRKTCGFCTPLNQSATADRHCCGGKRCDWYSVLNTKTCECEKDCPTFGCLYEKAKSLPLRRTWPYLSTCSRFKPMPFLLLSVLVMIVIWVEI</sequence>
<dbReference type="InterPro" id="IPR001283">
    <property type="entry name" value="CRISP-related"/>
</dbReference>
<dbReference type="Proteomes" id="UP000499080">
    <property type="component" value="Unassembled WGS sequence"/>
</dbReference>
<dbReference type="OrthoDB" id="6433883at2759"/>
<dbReference type="InterPro" id="IPR018244">
    <property type="entry name" value="Allrgn_V5/Tpx1_CS"/>
</dbReference>